<reference evidence="2 3" key="1">
    <citation type="submission" date="2006-11" db="EMBL/GenBank/DDBJ databases">
        <authorList>
            <person name="Giovannoni S."/>
            <person name="Vergin K."/>
            <person name="Ferriera S."/>
            <person name="Johnson J."/>
            <person name="Kravitz S."/>
            <person name="Beeson K."/>
            <person name="Sutton G."/>
            <person name="Rogers Y.-H."/>
            <person name="Friedman R."/>
            <person name="Frazier M."/>
            <person name="Venter J.C."/>
        </authorList>
    </citation>
    <scope>NUCLEOTIDE SEQUENCE [LARGE SCALE GENOMIC DNA]</scope>
    <source>
        <strain evidence="2 3">HTCC2181</strain>
    </source>
</reference>
<dbReference type="Proteomes" id="UP000054262">
    <property type="component" value="Unassembled WGS sequence"/>
</dbReference>
<organism evidence="2 3">
    <name type="scientific">Methylophilales bacterium HTCC2181</name>
    <dbReference type="NCBI Taxonomy" id="383631"/>
    <lineage>
        <taxon>Bacteria</taxon>
        <taxon>Pseudomonadati</taxon>
        <taxon>Pseudomonadota</taxon>
        <taxon>Betaproteobacteria</taxon>
        <taxon>Nitrosomonadales</taxon>
        <taxon>OM43 clade</taxon>
    </lineage>
</organism>
<protein>
    <submittedName>
        <fullName evidence="2">Uncharacterized protein</fullName>
    </submittedName>
</protein>
<feature type="signal peptide" evidence="1">
    <location>
        <begin position="1"/>
        <end position="22"/>
    </location>
</feature>
<accession>A0P6V9</accession>
<keyword evidence="1" id="KW-0732">Signal</keyword>
<dbReference type="AlphaFoldDB" id="A0P6V9"/>
<evidence type="ECO:0000313" key="3">
    <source>
        <dbReference type="Proteomes" id="UP000054262"/>
    </source>
</evidence>
<name>A0P6V9_9PROT</name>
<comment type="caution">
    <text evidence="2">The sequence shown here is derived from an EMBL/GenBank/DDBJ whole genome shotgun (WGS) entry which is preliminary data.</text>
</comment>
<proteinExistence type="predicted"/>
<evidence type="ECO:0000313" key="2">
    <source>
        <dbReference type="EMBL" id="EAV47269.1"/>
    </source>
</evidence>
<evidence type="ECO:0000256" key="1">
    <source>
        <dbReference type="SAM" id="SignalP"/>
    </source>
</evidence>
<dbReference type="EMBL" id="AAUX01000001">
    <property type="protein sequence ID" value="EAV47269.1"/>
    <property type="molecule type" value="Genomic_DNA"/>
</dbReference>
<sequence>MKNITSIAFLLLFGFFLNTANATSIQGPIIDESTFKKYDSINLNGAAVFQGEFEVNKDGLIKPFKPSSIEDYKMLRKAASTNPKVTPVILEQSKLLAVRDTCAYLAARNLNIVFSLKKDFSNITVFEPLIPLLGDELQDQFFSEIFDLFTNSEITFMNKMVGAIVEKLRLIIDDNTQGNNLTKLTLLDVKTQLAEIINVTNNTVGFIKPPITANTSNTITANTSNTITANISNKTYIDPSNICVSNNMNLSHQNNLTLLNGYSGSPVKPYEINPWP</sequence>
<dbReference type="OrthoDB" id="9806380at2"/>
<keyword evidence="3" id="KW-1185">Reference proteome</keyword>
<feature type="chain" id="PRO_5002628939" evidence="1">
    <location>
        <begin position="23"/>
        <end position="276"/>
    </location>
</feature>
<gene>
    <name evidence="2" type="ORF">MB2181_04310</name>
</gene>